<feature type="transmembrane region" description="Helical" evidence="1">
    <location>
        <begin position="259"/>
        <end position="286"/>
    </location>
</feature>
<keyword evidence="1" id="KW-1133">Transmembrane helix</keyword>
<keyword evidence="1" id="KW-0472">Membrane</keyword>
<dbReference type="AlphaFoldDB" id="A0A565A5R5"/>
<dbReference type="VEuPathDB" id="PlasmoDB:PVW1_100020100"/>
<dbReference type="Proteomes" id="UP000220605">
    <property type="component" value="Unassembled WGS sequence"/>
</dbReference>
<evidence type="ECO:0000256" key="1">
    <source>
        <dbReference type="SAM" id="Phobius"/>
    </source>
</evidence>
<reference evidence="2" key="1">
    <citation type="submission" date="2016-07" db="EMBL/GenBank/DDBJ databases">
        <authorList>
            <consortium name="Pathogen Informatics"/>
        </authorList>
    </citation>
    <scope>NUCLEOTIDE SEQUENCE</scope>
</reference>
<dbReference type="VEuPathDB" id="PlasmoDB:PVPAM_040012300"/>
<dbReference type="OrthoDB" id="388362at2759"/>
<gene>
    <name evidence="2" type="ORF">PVP01_0002910</name>
</gene>
<organism evidence="2">
    <name type="scientific">Plasmodium vivax</name>
    <name type="common">malaria parasite P. vivax</name>
    <dbReference type="NCBI Taxonomy" id="5855"/>
    <lineage>
        <taxon>Eukaryota</taxon>
        <taxon>Sar</taxon>
        <taxon>Alveolata</taxon>
        <taxon>Apicomplexa</taxon>
        <taxon>Aconoidasida</taxon>
        <taxon>Haemosporida</taxon>
        <taxon>Plasmodiidae</taxon>
        <taxon>Plasmodium</taxon>
        <taxon>Plasmodium (Plasmodium)</taxon>
    </lineage>
</organism>
<dbReference type="VEuPathDB" id="PlasmoDB:PVP01_0002910"/>
<keyword evidence="1" id="KW-0812">Transmembrane</keyword>
<name>A0A565A5R5_PLAVI</name>
<proteinExistence type="predicted"/>
<evidence type="ECO:0000313" key="2">
    <source>
        <dbReference type="EMBL" id="VUZ99576.1"/>
    </source>
</evidence>
<sequence>MTEHEYKHVEGFPFWKGHLDKVMNNDDNTYNAFCTTIIREDTIDYEAYRKICSSFAKSIGYVYSEGYADYSEDNINEVCAYLNYWLNNELRKIETPSKNALEFYKKLKTSGSHNPLNMDICETRITNMDDTVFTNVEFLHNLFFNLHEYRNNFRKGDSVICAYAKKFSILYNKRKNECRTENSSPFCKKLTKFRETYDETMSTTKCNRVPKNIQSFDDKTIADILTQMGEDGTSMSVARDMQDAATPGSNFPNSLSSRFTLPVTIIFGIVSIFILFCKFTPLGTYARSLLQRKKGKFKNAQEEYDYYTFLNTDYSKKNSSNTEYNLTYHSEINS</sequence>
<protein>
    <submittedName>
        <fullName evidence="2">VIR protein</fullName>
    </submittedName>
</protein>
<dbReference type="EMBL" id="FLZR02000006">
    <property type="protein sequence ID" value="VUZ99576.1"/>
    <property type="molecule type" value="Genomic_DNA"/>
</dbReference>
<accession>A0A565A5R5</accession>
<dbReference type="InterPro" id="IPR008780">
    <property type="entry name" value="Plasmodium_Vir"/>
</dbReference>
<dbReference type="Pfam" id="PF05795">
    <property type="entry name" value="Plasmodium_Vir"/>
    <property type="match status" value="2"/>
</dbReference>